<reference evidence="4 5" key="1">
    <citation type="journal article" date="2011" name="Proc. Natl. Acad. Sci. U.S.A.">
        <title>Evolutionary erosion of yeast sex chromosomes by mating-type switching accidents.</title>
        <authorList>
            <person name="Gordon J.L."/>
            <person name="Armisen D."/>
            <person name="Proux-Wera E."/>
            <person name="Oheigeartaigh S.S."/>
            <person name="Byrne K.P."/>
            <person name="Wolfe K.H."/>
        </authorList>
    </citation>
    <scope>NUCLEOTIDE SEQUENCE [LARGE SCALE GENOMIC DNA]</scope>
    <source>
        <strain evidence="5">ATCC 10597 / BCRC 20456 / CBS 421 / NBRC 0211 / NRRL Y-12639</strain>
    </source>
</reference>
<dbReference type="eggNOG" id="KOG2006">
    <property type="taxonomic scope" value="Eukaryota"/>
</dbReference>
<dbReference type="GO" id="GO:0042147">
    <property type="term" value="P:retrograde transport, endosome to Golgi"/>
    <property type="evidence" value="ECO:0007669"/>
    <property type="project" value="EnsemblFungi"/>
</dbReference>
<dbReference type="GeneID" id="11498884"/>
<dbReference type="InterPro" id="IPR009771">
    <property type="entry name" value="RIC1_C"/>
</dbReference>
<evidence type="ECO:0000256" key="1">
    <source>
        <dbReference type="ARBA" id="ARBA00004370"/>
    </source>
</evidence>
<comment type="subcellular location">
    <subcellularLocation>
        <location evidence="1">Membrane</location>
    </subcellularLocation>
</comment>
<dbReference type="OMA" id="WDMCFQL"/>
<evidence type="ECO:0000313" key="4">
    <source>
        <dbReference type="EMBL" id="CCD24994.1"/>
    </source>
</evidence>
<dbReference type="InterPro" id="IPR040096">
    <property type="entry name" value="Ric1"/>
</dbReference>
<dbReference type="RefSeq" id="XP_003670237.1">
    <property type="nucleotide sequence ID" value="XM_003670189.1"/>
</dbReference>
<keyword evidence="5" id="KW-1185">Reference proteome</keyword>
<dbReference type="STRING" id="1071378.G0WB74"/>
<name>G0WB74_NAUDC</name>
<dbReference type="SUPFAM" id="SSF50978">
    <property type="entry name" value="WD40 repeat-like"/>
    <property type="match status" value="1"/>
</dbReference>
<dbReference type="GO" id="GO:0005829">
    <property type="term" value="C:cytosol"/>
    <property type="evidence" value="ECO:0007669"/>
    <property type="project" value="TreeGrafter"/>
</dbReference>
<dbReference type="HOGENOM" id="CLU_325467_0_0_1"/>
<evidence type="ECO:0000256" key="2">
    <source>
        <dbReference type="ARBA" id="ARBA00023136"/>
    </source>
</evidence>
<dbReference type="GO" id="GO:0006886">
    <property type="term" value="P:intracellular protein transport"/>
    <property type="evidence" value="ECO:0007669"/>
    <property type="project" value="EnsemblFungi"/>
</dbReference>
<dbReference type="InterPro" id="IPR036322">
    <property type="entry name" value="WD40_repeat_dom_sf"/>
</dbReference>
<proteinExistence type="predicted"/>
<protein>
    <recommendedName>
        <fullName evidence="3">RIC1 C-terminal alpha solenoid region domain-containing protein</fullName>
    </recommendedName>
</protein>
<dbReference type="EMBL" id="HE580271">
    <property type="protein sequence ID" value="CCD24994.1"/>
    <property type="molecule type" value="Genomic_DNA"/>
</dbReference>
<dbReference type="AlphaFoldDB" id="G0WB74"/>
<sequence>MHLWPFSPPQLLKVSPRSTALSNEQINDNEIKQCLTLPQSNVTIFLHPCRVQIYNFKPFALVASHERTQKSIDEFGQNKFMVSSTSFSHPIKGLMNEEETINITASLQRKSIVYVITEKNYILIYQILKNSSNVTIFQDYGILDLGSSFSKEPLSNEFAISQDSNDDGNDDTDDDTLTVYDKNNTSKIIQNGYIVSKAKGFLNFLTNTQDDLAELPVKRLELRLKVVLKFDYEILDVVGFKRFAKIGDGKFEENLLILFPHGLQILNLIDFKLNKSHLINIKDSKRICILQNQLFVIAEDKEKNKITIHEIDAENQKTEEITIDGTSKPFKSCFTFNKRIVFIHENIVRFYDPIKKKLSHSWNTSTKNNICKPLNDDVLLVISEENNFYVFTKFGNQLVSYEKTHESDKQPALNYSDFSFCNKTLITTSKNGDYKIWPYWEESKQPFSDFRTTKPYILHNNKNEILLYSPTNESTSNKDIFQSIRLPTKTINNYYPLVRLNSTSKLLSTFIANKNLLLIYNTDTNNWYNFPHVTILDMQWLGHTYLVCYAQKEDGSRSIQCLNFPLQNLGNREFSDLIIWEYDLTEDMNVISIHVNSLFKYKLLKLKNKDEKNSTTPNEVFFKTAEIILITNHELIVLDVISTIHLSGINIIKKLHQFARVTLPEDIDGRDIKWVTNYRDGLLFLSDDKIFKIEKIASEEWLSVMLLEKVERIIDVLREEIYLIHENKYTIYRLDDLWDDKEPILTIPVEENSYIISASPGTATAYTLECVFTEGSSRLVVKHDIYLDKVICAKIEQEVDPEEITIEFRQLKHYNFALEKILSSKMLSDDPLDKIIALIKYSDEFGDPTKHTNLLEIVSNCLRKIETKYWNKLFTSLQMTPRDLLGYCIDGNESRILGILFLVFLNYDETDLVQDLKKNASTSGTETIPEDETVTQYKTDNSVVSLVKDEELMLQILRVLVTSAATATDATKAVDAWDMCFQLARLMKELDKENNTQLVQDAMKMFQ</sequence>
<dbReference type="GO" id="GO:0000139">
    <property type="term" value="C:Golgi membrane"/>
    <property type="evidence" value="ECO:0007669"/>
    <property type="project" value="EnsemblFungi"/>
</dbReference>
<dbReference type="PANTHER" id="PTHR22746">
    <property type="entry name" value="RAB6A-GEF COMPLEX PARTNER PROTEIN 1"/>
    <property type="match status" value="1"/>
</dbReference>
<evidence type="ECO:0000313" key="5">
    <source>
        <dbReference type="Proteomes" id="UP000000689"/>
    </source>
</evidence>
<organism evidence="4 5">
    <name type="scientific">Naumovozyma dairenensis (strain ATCC 10597 / BCRC 20456 / CBS 421 / NBRC 0211 / NRRL Y-12639)</name>
    <name type="common">Saccharomyces dairenensis</name>
    <dbReference type="NCBI Taxonomy" id="1071378"/>
    <lineage>
        <taxon>Eukaryota</taxon>
        <taxon>Fungi</taxon>
        <taxon>Dikarya</taxon>
        <taxon>Ascomycota</taxon>
        <taxon>Saccharomycotina</taxon>
        <taxon>Saccharomycetes</taxon>
        <taxon>Saccharomycetales</taxon>
        <taxon>Saccharomycetaceae</taxon>
        <taxon>Naumovozyma</taxon>
    </lineage>
</organism>
<keyword evidence="2" id="KW-0472">Membrane</keyword>
<dbReference type="PANTHER" id="PTHR22746:SF10">
    <property type="entry name" value="GUANINE NUCLEOTIDE EXCHANGE FACTOR SUBUNIT RIC1"/>
    <property type="match status" value="1"/>
</dbReference>
<feature type="domain" description="RIC1 C-terminal alpha solenoid region" evidence="3">
    <location>
        <begin position="806"/>
        <end position="996"/>
    </location>
</feature>
<dbReference type="Pfam" id="PF07064">
    <property type="entry name" value="RIC1"/>
    <property type="match status" value="1"/>
</dbReference>
<dbReference type="KEGG" id="ndi:NDAI_0E01780"/>
<dbReference type="GO" id="GO:0005085">
    <property type="term" value="F:guanyl-nucleotide exchange factor activity"/>
    <property type="evidence" value="ECO:0007669"/>
    <property type="project" value="EnsemblFungi"/>
</dbReference>
<dbReference type="GO" id="GO:0005801">
    <property type="term" value="C:cis-Golgi network"/>
    <property type="evidence" value="ECO:0007669"/>
    <property type="project" value="EnsemblFungi"/>
</dbReference>
<dbReference type="GO" id="GO:0034066">
    <property type="term" value="C:Ric1-Rgp1 guanyl-nucleotide exchange factor complex"/>
    <property type="evidence" value="ECO:0007669"/>
    <property type="project" value="EnsemblFungi"/>
</dbReference>
<dbReference type="Proteomes" id="UP000000689">
    <property type="component" value="Chromosome 5"/>
</dbReference>
<gene>
    <name evidence="4" type="primary">NDAI0E01780</name>
    <name evidence="4" type="ordered locus">NDAI_0E01780</name>
</gene>
<dbReference type="OrthoDB" id="67540at2759"/>
<accession>G0WB74</accession>
<evidence type="ECO:0000259" key="3">
    <source>
        <dbReference type="Pfam" id="PF07064"/>
    </source>
</evidence>